<comment type="similarity">
    <text evidence="2">Belongs to the transketolase family.</text>
</comment>
<dbReference type="AlphaFoldDB" id="A0A9X3IMB5"/>
<dbReference type="PANTHER" id="PTHR47514">
    <property type="entry name" value="TRANSKETOLASE N-TERMINAL SECTION-RELATED"/>
    <property type="match status" value="1"/>
</dbReference>
<keyword evidence="6" id="KW-1185">Reference proteome</keyword>
<dbReference type="Pfam" id="PF00456">
    <property type="entry name" value="Transketolase_N"/>
    <property type="match status" value="1"/>
</dbReference>
<dbReference type="RefSeq" id="WP_266340573.1">
    <property type="nucleotide sequence ID" value="NZ_JAPKNK010000011.1"/>
</dbReference>
<comment type="caution">
    <text evidence="5">The sequence shown here is derived from an EMBL/GenBank/DDBJ whole genome shotgun (WGS) entry which is preliminary data.</text>
</comment>
<comment type="cofactor">
    <cofactor evidence="1">
        <name>thiamine diphosphate</name>
        <dbReference type="ChEBI" id="CHEBI:58937"/>
    </cofactor>
</comment>
<evidence type="ECO:0000313" key="5">
    <source>
        <dbReference type="EMBL" id="MCX5571609.1"/>
    </source>
</evidence>
<feature type="domain" description="Transketolase N-terminal" evidence="4">
    <location>
        <begin position="34"/>
        <end position="268"/>
    </location>
</feature>
<dbReference type="InterPro" id="IPR005474">
    <property type="entry name" value="Transketolase_N"/>
</dbReference>
<sequence length="283" mass="30220">MALANHPPATADIAALRARAKSMRRHVLTMARGPGQGYVGQGLGISDVLAALYFHEMRWDPADLKAADRDRFLLSTGHYSIALWAALAETGVIPLDELVTYGADDSRLEMSTLDTTPGVEMIGGSLGHGLGQAIGMALGLRLAKSPARIFCELSDGEMQEGSTWEAAMAAGHFSLDNLVALIDCNGIQADGPVVLDMEPVADKWRAFGFATQEIDGNDMAAVVSALKEARATGGKPHAIVLRTRPGQGVPTLVAREKAHFVRVEPDEWDALIAELERTETDHG</sequence>
<proteinExistence type="inferred from homology"/>
<dbReference type="InterPro" id="IPR029061">
    <property type="entry name" value="THDP-binding"/>
</dbReference>
<keyword evidence="3" id="KW-0786">Thiamine pyrophosphate</keyword>
<dbReference type="SUPFAM" id="SSF52518">
    <property type="entry name" value="Thiamin diphosphate-binding fold (THDP-binding)"/>
    <property type="match status" value="1"/>
</dbReference>
<dbReference type="CDD" id="cd02012">
    <property type="entry name" value="TPP_TK"/>
    <property type="match status" value="1"/>
</dbReference>
<protein>
    <submittedName>
        <fullName evidence="5">Transketolase</fullName>
    </submittedName>
</protein>
<evidence type="ECO:0000256" key="2">
    <source>
        <dbReference type="ARBA" id="ARBA00007131"/>
    </source>
</evidence>
<organism evidence="5 6">
    <name type="scientific">Kaistia nematophila</name>
    <dbReference type="NCBI Taxonomy" id="2994654"/>
    <lineage>
        <taxon>Bacteria</taxon>
        <taxon>Pseudomonadati</taxon>
        <taxon>Pseudomonadota</taxon>
        <taxon>Alphaproteobacteria</taxon>
        <taxon>Hyphomicrobiales</taxon>
        <taxon>Kaistiaceae</taxon>
        <taxon>Kaistia</taxon>
    </lineage>
</organism>
<evidence type="ECO:0000313" key="6">
    <source>
        <dbReference type="Proteomes" id="UP001144805"/>
    </source>
</evidence>
<dbReference type="Proteomes" id="UP001144805">
    <property type="component" value="Unassembled WGS sequence"/>
</dbReference>
<accession>A0A9X3IMB5</accession>
<evidence type="ECO:0000256" key="1">
    <source>
        <dbReference type="ARBA" id="ARBA00001964"/>
    </source>
</evidence>
<gene>
    <name evidence="5" type="ORF">OSH07_20580</name>
</gene>
<reference evidence="5" key="1">
    <citation type="submission" date="2022-11" db="EMBL/GenBank/DDBJ databases">
        <title>Biodiversity and phylogenetic relationships of bacteria.</title>
        <authorList>
            <person name="Machado R.A.R."/>
            <person name="Bhat A."/>
            <person name="Loulou A."/>
            <person name="Kallel S."/>
        </authorList>
    </citation>
    <scope>NUCLEOTIDE SEQUENCE</scope>
    <source>
        <strain evidence="5">K-TC2</strain>
    </source>
</reference>
<dbReference type="PANTHER" id="PTHR47514:SF1">
    <property type="entry name" value="TRANSKETOLASE N-TERMINAL SECTION-RELATED"/>
    <property type="match status" value="1"/>
</dbReference>
<dbReference type="EMBL" id="JAPKNK010000011">
    <property type="protein sequence ID" value="MCX5571609.1"/>
    <property type="molecule type" value="Genomic_DNA"/>
</dbReference>
<evidence type="ECO:0000256" key="3">
    <source>
        <dbReference type="ARBA" id="ARBA00023052"/>
    </source>
</evidence>
<name>A0A9X3IMB5_9HYPH</name>
<dbReference type="Gene3D" id="3.40.50.970">
    <property type="match status" value="1"/>
</dbReference>
<evidence type="ECO:0000259" key="4">
    <source>
        <dbReference type="Pfam" id="PF00456"/>
    </source>
</evidence>